<evidence type="ECO:0000259" key="2">
    <source>
        <dbReference type="Pfam" id="PF00024"/>
    </source>
</evidence>
<accession>A0A9Q9EIW9</accession>
<evidence type="ECO:0000313" key="4">
    <source>
        <dbReference type="Proteomes" id="UP001056384"/>
    </source>
</evidence>
<feature type="chain" id="PRO_5040287019" evidence="1">
    <location>
        <begin position="21"/>
        <end position="394"/>
    </location>
</feature>
<evidence type="ECO:0000313" key="3">
    <source>
        <dbReference type="EMBL" id="USW51554.1"/>
    </source>
</evidence>
<organism evidence="3 4">
    <name type="scientific">Septoria linicola</name>
    <dbReference type="NCBI Taxonomy" id="215465"/>
    <lineage>
        <taxon>Eukaryota</taxon>
        <taxon>Fungi</taxon>
        <taxon>Dikarya</taxon>
        <taxon>Ascomycota</taxon>
        <taxon>Pezizomycotina</taxon>
        <taxon>Dothideomycetes</taxon>
        <taxon>Dothideomycetidae</taxon>
        <taxon>Mycosphaerellales</taxon>
        <taxon>Mycosphaerellaceae</taxon>
        <taxon>Septoria</taxon>
    </lineage>
</organism>
<dbReference type="InterPro" id="IPR003609">
    <property type="entry name" value="Pan_app"/>
</dbReference>
<feature type="signal peptide" evidence="1">
    <location>
        <begin position="1"/>
        <end position="20"/>
    </location>
</feature>
<reference evidence="3" key="1">
    <citation type="submission" date="2022-06" db="EMBL/GenBank/DDBJ databases">
        <title>Complete genome sequences of two strains of the flax pathogen Septoria linicola.</title>
        <authorList>
            <person name="Lapalu N."/>
            <person name="Simon A."/>
            <person name="Demenou B."/>
            <person name="Paumier D."/>
            <person name="Guillot M.-P."/>
            <person name="Gout L."/>
            <person name="Valade R."/>
        </authorList>
    </citation>
    <scope>NUCLEOTIDE SEQUENCE</scope>
    <source>
        <strain evidence="3">SE15195</strain>
    </source>
</reference>
<dbReference type="Gene3D" id="3.50.4.10">
    <property type="entry name" value="Hepatocyte Growth Factor"/>
    <property type="match status" value="1"/>
</dbReference>
<dbReference type="Pfam" id="PF00024">
    <property type="entry name" value="PAN_1"/>
    <property type="match status" value="1"/>
</dbReference>
<dbReference type="EMBL" id="CP099420">
    <property type="protein sequence ID" value="USW51554.1"/>
    <property type="molecule type" value="Genomic_DNA"/>
</dbReference>
<dbReference type="AlphaFoldDB" id="A0A9Q9EIW9"/>
<dbReference type="OrthoDB" id="4899074at2759"/>
<protein>
    <submittedName>
        <fullName evidence="3">PAN/Apple domain-containing protein</fullName>
    </submittedName>
</protein>
<sequence>MKSILQLAAVLPLLIAEAAAQAVSCRTTLGTKSLARVPTTTITSTPSKRPTQVLLVQKTVTTYLGLISTKEATTTKTDTVTDTTDTDTFYVTSTTFEVSTSRFTTSFISTTTDTETATSTSTTVVPTNPGFLNIRDTLNRGSIARREPAHPHSPAKRAVLKGPQGVLAQSRANNVVCTRTMPNTNTYTSYTTIKAMTLTRRYWSRTITTTTTQTVTSTIIPDVASETITDTFTSSVQTTTTIINTQFARAVTTTTSVAPGPTVYNACNDQNIFGPVFRSGGSEFIAANVANNGPGVQSDFMKIQDGASTATECCNACQKMETCETFIFRKSFRNCFLLTHSTTGTCKNQELHPNFILSIPKGDDDGSAGYAVGNGGCGYTWSGETNGKVRPVDL</sequence>
<proteinExistence type="predicted"/>
<gene>
    <name evidence="3" type="ORF">Slin15195_G048730</name>
</gene>
<feature type="domain" description="Apple" evidence="2">
    <location>
        <begin position="305"/>
        <end position="344"/>
    </location>
</feature>
<dbReference type="Proteomes" id="UP001056384">
    <property type="component" value="Chromosome 3"/>
</dbReference>
<keyword evidence="1" id="KW-0732">Signal</keyword>
<keyword evidence="4" id="KW-1185">Reference proteome</keyword>
<evidence type="ECO:0000256" key="1">
    <source>
        <dbReference type="SAM" id="SignalP"/>
    </source>
</evidence>
<name>A0A9Q9EIW9_9PEZI</name>